<gene>
    <name evidence="2" type="ORF">EDS130_LOCUS44434</name>
    <name evidence="1" type="ORF">XAT740_LOCUS33929</name>
</gene>
<dbReference type="GO" id="GO:0004497">
    <property type="term" value="F:monooxygenase activity"/>
    <property type="evidence" value="ECO:0007669"/>
    <property type="project" value="InterPro"/>
</dbReference>
<sequence length="100" mass="11522">MNNITLAIIASSVFGKDFQSINQLLRILEYRAMCMINDIFFIGRLPFWSKNIINKCPKDISDRRHKKSMSLSSNEDLLDLLLSEIDNQEVKDQALTFVLA</sequence>
<comment type="caution">
    <text evidence="2">The sequence shown here is derived from an EMBL/GenBank/DDBJ whole genome shotgun (WGS) entry which is preliminary data.</text>
</comment>
<dbReference type="Gene3D" id="1.10.630.10">
    <property type="entry name" value="Cytochrome P450"/>
    <property type="match status" value="1"/>
</dbReference>
<dbReference type="InterPro" id="IPR036396">
    <property type="entry name" value="Cyt_P450_sf"/>
</dbReference>
<evidence type="ECO:0000313" key="4">
    <source>
        <dbReference type="Proteomes" id="UP000663852"/>
    </source>
</evidence>
<proteinExistence type="predicted"/>
<dbReference type="OrthoDB" id="1470350at2759"/>
<dbReference type="GO" id="GO:0005506">
    <property type="term" value="F:iron ion binding"/>
    <property type="evidence" value="ECO:0007669"/>
    <property type="project" value="InterPro"/>
</dbReference>
<name>A0A815VJS0_ADIRI</name>
<keyword evidence="3" id="KW-1185">Reference proteome</keyword>
<protein>
    <submittedName>
        <fullName evidence="2">Uncharacterized protein</fullName>
    </submittedName>
</protein>
<dbReference type="SUPFAM" id="SSF48264">
    <property type="entry name" value="Cytochrome P450"/>
    <property type="match status" value="1"/>
</dbReference>
<accession>A0A815VJS0</accession>
<evidence type="ECO:0000313" key="1">
    <source>
        <dbReference type="EMBL" id="CAF1397103.1"/>
    </source>
</evidence>
<dbReference type="GO" id="GO:0020037">
    <property type="term" value="F:heme binding"/>
    <property type="evidence" value="ECO:0007669"/>
    <property type="project" value="InterPro"/>
</dbReference>
<dbReference type="Proteomes" id="UP000663828">
    <property type="component" value="Unassembled WGS sequence"/>
</dbReference>
<dbReference type="AlphaFoldDB" id="A0A815VJS0"/>
<dbReference type="EMBL" id="CAJNOR010003278">
    <property type="protein sequence ID" value="CAF1397103.1"/>
    <property type="molecule type" value="Genomic_DNA"/>
</dbReference>
<reference evidence="2" key="1">
    <citation type="submission" date="2021-02" db="EMBL/GenBank/DDBJ databases">
        <authorList>
            <person name="Nowell W R."/>
        </authorList>
    </citation>
    <scope>NUCLEOTIDE SEQUENCE</scope>
</reference>
<organism evidence="2 4">
    <name type="scientific">Adineta ricciae</name>
    <name type="common">Rotifer</name>
    <dbReference type="NCBI Taxonomy" id="249248"/>
    <lineage>
        <taxon>Eukaryota</taxon>
        <taxon>Metazoa</taxon>
        <taxon>Spiralia</taxon>
        <taxon>Gnathifera</taxon>
        <taxon>Rotifera</taxon>
        <taxon>Eurotatoria</taxon>
        <taxon>Bdelloidea</taxon>
        <taxon>Adinetida</taxon>
        <taxon>Adinetidae</taxon>
        <taxon>Adineta</taxon>
    </lineage>
</organism>
<dbReference type="EMBL" id="CAJNOJ010000857">
    <property type="protein sequence ID" value="CAF1529198.1"/>
    <property type="molecule type" value="Genomic_DNA"/>
</dbReference>
<evidence type="ECO:0000313" key="2">
    <source>
        <dbReference type="EMBL" id="CAF1529198.1"/>
    </source>
</evidence>
<dbReference type="Proteomes" id="UP000663852">
    <property type="component" value="Unassembled WGS sequence"/>
</dbReference>
<dbReference type="GO" id="GO:0016705">
    <property type="term" value="F:oxidoreductase activity, acting on paired donors, with incorporation or reduction of molecular oxygen"/>
    <property type="evidence" value="ECO:0007669"/>
    <property type="project" value="InterPro"/>
</dbReference>
<evidence type="ECO:0000313" key="3">
    <source>
        <dbReference type="Proteomes" id="UP000663828"/>
    </source>
</evidence>